<evidence type="ECO:0000256" key="1">
    <source>
        <dbReference type="SAM" id="Phobius"/>
    </source>
</evidence>
<evidence type="ECO:0008006" key="4">
    <source>
        <dbReference type="Google" id="ProtNLM"/>
    </source>
</evidence>
<feature type="transmembrane region" description="Helical" evidence="1">
    <location>
        <begin position="335"/>
        <end position="354"/>
    </location>
</feature>
<accession>A0A238IUR6</accession>
<feature type="transmembrane region" description="Helical" evidence="1">
    <location>
        <begin position="139"/>
        <end position="157"/>
    </location>
</feature>
<protein>
    <recommendedName>
        <fullName evidence="4">Glycosyltransferase RgtA/B/C/D-like domain-containing protein</fullName>
    </recommendedName>
</protein>
<sequence>MTSRISFIFSAAIVGFFLLFRVASPISIDTAYMIDTTFLANLGWRGVNGLSPVLDYWHFYGGFTEANLTLAFQLFGVSMKSVDFAFALIFSEAAALLALLSVKRLSCTSFWLLLAISATIILGPISIEDGYLPYTNHSFVYNHFAMIVIIAVSIFAINSRSEYASLDILSSLIVGMTLLILALTKPTFLVVAPFAVAACAIRKDLRAAALIVLGFVLALVFLDPWAVRFRGSLNEIMLMGQIERAGGLHGRMQHTLLTLIAHAGYLVVLGYFLWLFAKGKTMRTASFFASIFLCAAAFGAATLSMNGRPDLMMLPMIILLLTILSDRLKNQTHRSLGYFSATVMGAVLILPAAYHSGKTWLRMNEAKLSQLITEGPLANYVVLEPATPSELPSHVVFEVRLETAVSEAAKRLKSGGQIRARDPYVVLADGVHLLNQISDVSNYGIITRGSTFDFTVPMTSRPVPSFPVWPLQRSTSLLDVSEVDIIMSVRYYTAPDHLSPEATAIIAQEFRTCRESTFFILSVRRSNMDVPCN</sequence>
<reference evidence="2 3" key="1">
    <citation type="submission" date="2017-05" db="EMBL/GenBank/DDBJ databases">
        <authorList>
            <person name="Song R."/>
            <person name="Chenine A.L."/>
            <person name="Ruprecht R.M."/>
        </authorList>
    </citation>
    <scope>NUCLEOTIDE SEQUENCE [LARGE SCALE GENOMIC DNA]</scope>
    <source>
        <strain evidence="2 3">CECT 8489</strain>
    </source>
</reference>
<dbReference type="AlphaFoldDB" id="A0A238IUR6"/>
<keyword evidence="1" id="KW-1133">Transmembrane helix</keyword>
<proteinExistence type="predicted"/>
<feature type="transmembrane region" description="Helical" evidence="1">
    <location>
        <begin position="84"/>
        <end position="102"/>
    </location>
</feature>
<feature type="transmembrane region" description="Helical" evidence="1">
    <location>
        <begin position="256"/>
        <end position="277"/>
    </location>
</feature>
<feature type="transmembrane region" description="Helical" evidence="1">
    <location>
        <begin position="169"/>
        <end position="195"/>
    </location>
</feature>
<keyword evidence="1" id="KW-0472">Membrane</keyword>
<keyword evidence="3" id="KW-1185">Reference proteome</keyword>
<gene>
    <name evidence="2" type="ORF">BOA8489_00144</name>
</gene>
<feature type="transmembrane region" description="Helical" evidence="1">
    <location>
        <begin position="108"/>
        <end position="127"/>
    </location>
</feature>
<evidence type="ECO:0000313" key="2">
    <source>
        <dbReference type="EMBL" id="SMX22057.1"/>
    </source>
</evidence>
<feature type="transmembrane region" description="Helical" evidence="1">
    <location>
        <begin position="57"/>
        <end position="77"/>
    </location>
</feature>
<feature type="transmembrane region" description="Helical" evidence="1">
    <location>
        <begin position="284"/>
        <end position="305"/>
    </location>
</feature>
<evidence type="ECO:0000313" key="3">
    <source>
        <dbReference type="Proteomes" id="UP000201838"/>
    </source>
</evidence>
<feature type="transmembrane region" description="Helical" evidence="1">
    <location>
        <begin position="311"/>
        <end position="328"/>
    </location>
</feature>
<name>A0A238IUR6_9RHOB</name>
<organism evidence="2 3">
    <name type="scientific">Boseongicola aestuarii</name>
    <dbReference type="NCBI Taxonomy" id="1470561"/>
    <lineage>
        <taxon>Bacteria</taxon>
        <taxon>Pseudomonadati</taxon>
        <taxon>Pseudomonadota</taxon>
        <taxon>Alphaproteobacteria</taxon>
        <taxon>Rhodobacterales</taxon>
        <taxon>Paracoccaceae</taxon>
        <taxon>Boseongicola</taxon>
    </lineage>
</organism>
<dbReference type="Proteomes" id="UP000201838">
    <property type="component" value="Unassembled WGS sequence"/>
</dbReference>
<keyword evidence="1" id="KW-0812">Transmembrane</keyword>
<dbReference type="EMBL" id="FXXQ01000001">
    <property type="protein sequence ID" value="SMX22057.1"/>
    <property type="molecule type" value="Genomic_DNA"/>
</dbReference>
<feature type="transmembrane region" description="Helical" evidence="1">
    <location>
        <begin position="207"/>
        <end position="227"/>
    </location>
</feature>